<name>A0A9D3UE19_9ROSI</name>
<evidence type="ECO:0000313" key="2">
    <source>
        <dbReference type="Proteomes" id="UP000828251"/>
    </source>
</evidence>
<organism evidence="1 2">
    <name type="scientific">Gossypium stocksii</name>
    <dbReference type="NCBI Taxonomy" id="47602"/>
    <lineage>
        <taxon>Eukaryota</taxon>
        <taxon>Viridiplantae</taxon>
        <taxon>Streptophyta</taxon>
        <taxon>Embryophyta</taxon>
        <taxon>Tracheophyta</taxon>
        <taxon>Spermatophyta</taxon>
        <taxon>Magnoliopsida</taxon>
        <taxon>eudicotyledons</taxon>
        <taxon>Gunneridae</taxon>
        <taxon>Pentapetalae</taxon>
        <taxon>rosids</taxon>
        <taxon>malvids</taxon>
        <taxon>Malvales</taxon>
        <taxon>Malvaceae</taxon>
        <taxon>Malvoideae</taxon>
        <taxon>Gossypium</taxon>
    </lineage>
</organism>
<dbReference type="EMBL" id="JAIQCV010000012">
    <property type="protein sequence ID" value="KAH1038880.1"/>
    <property type="molecule type" value="Genomic_DNA"/>
</dbReference>
<dbReference type="AlphaFoldDB" id="A0A9D3UE19"/>
<protein>
    <submittedName>
        <fullName evidence="1">Uncharacterized protein</fullName>
    </submittedName>
</protein>
<dbReference type="OrthoDB" id="1302066at2759"/>
<proteinExistence type="predicted"/>
<keyword evidence="2" id="KW-1185">Reference proteome</keyword>
<dbReference type="Proteomes" id="UP000828251">
    <property type="component" value="Unassembled WGS sequence"/>
</dbReference>
<evidence type="ECO:0000313" key="1">
    <source>
        <dbReference type="EMBL" id="KAH1038880.1"/>
    </source>
</evidence>
<comment type="caution">
    <text evidence="1">The sequence shown here is derived from an EMBL/GenBank/DDBJ whole genome shotgun (WGS) entry which is preliminary data.</text>
</comment>
<accession>A0A9D3UE19</accession>
<reference evidence="1 2" key="1">
    <citation type="journal article" date="2021" name="Plant Biotechnol. J.">
        <title>Multi-omics assisted identification of the key and species-specific regulatory components of drought-tolerant mechanisms in Gossypium stocksii.</title>
        <authorList>
            <person name="Yu D."/>
            <person name="Ke L."/>
            <person name="Zhang D."/>
            <person name="Wu Y."/>
            <person name="Sun Y."/>
            <person name="Mei J."/>
            <person name="Sun J."/>
            <person name="Sun Y."/>
        </authorList>
    </citation>
    <scope>NUCLEOTIDE SEQUENCE [LARGE SCALE GENOMIC DNA]</scope>
    <source>
        <strain evidence="2">cv. E1</strain>
        <tissue evidence="1">Leaf</tissue>
    </source>
</reference>
<gene>
    <name evidence="1" type="ORF">J1N35_040623</name>
</gene>
<sequence>MEDMLLVVDLGMEDSFGYTIISDQQKSIEIAINDILPRVEHRNCARLVLSNWFGKKKAKTFKIASGKL</sequence>